<dbReference type="EMBL" id="JABZFV010000004">
    <property type="protein sequence ID" value="MBF0934189.1"/>
    <property type="molecule type" value="Genomic_DNA"/>
</dbReference>
<proteinExistence type="predicted"/>
<organism evidence="1 2">
    <name type="scientific">Abiotrophia defectiva</name>
    <name type="common">Streptococcus defectivus</name>
    <dbReference type="NCBI Taxonomy" id="46125"/>
    <lineage>
        <taxon>Bacteria</taxon>
        <taxon>Bacillati</taxon>
        <taxon>Bacillota</taxon>
        <taxon>Bacilli</taxon>
        <taxon>Lactobacillales</taxon>
        <taxon>Aerococcaceae</taxon>
        <taxon>Abiotrophia</taxon>
    </lineage>
</organism>
<dbReference type="AlphaFoldDB" id="A0A929QS65"/>
<dbReference type="CDD" id="cd19958">
    <property type="entry name" value="pyocin_knob"/>
    <property type="match status" value="1"/>
</dbReference>
<name>A0A929QS65_ABIDE</name>
<reference evidence="1" key="1">
    <citation type="submission" date="2020-04" db="EMBL/GenBank/DDBJ databases">
        <title>Deep metagenomics examines the oral microbiome during advanced dental caries in children, revealing novel taxa and co-occurrences with host molecules.</title>
        <authorList>
            <person name="Baker J.L."/>
            <person name="Morton J.T."/>
            <person name="Dinis M."/>
            <person name="Alvarez R."/>
            <person name="Tran N.C."/>
            <person name="Knight R."/>
            <person name="Edlund A."/>
        </authorList>
    </citation>
    <scope>NUCLEOTIDE SEQUENCE</scope>
    <source>
        <strain evidence="1">JCVI_23_bin.16</strain>
    </source>
</reference>
<comment type="caution">
    <text evidence="1">The sequence shown here is derived from an EMBL/GenBank/DDBJ whole genome shotgun (WGS) entry which is preliminary data.</text>
</comment>
<gene>
    <name evidence="1" type="ORF">HXK00_00925</name>
</gene>
<accession>A0A929QS65</accession>
<dbReference type="Proteomes" id="UP000757900">
    <property type="component" value="Unassembled WGS sequence"/>
</dbReference>
<protein>
    <submittedName>
        <fullName evidence="1">Uncharacterized protein</fullName>
    </submittedName>
</protein>
<evidence type="ECO:0000313" key="2">
    <source>
        <dbReference type="Proteomes" id="UP000757900"/>
    </source>
</evidence>
<evidence type="ECO:0000313" key="1">
    <source>
        <dbReference type="EMBL" id="MBF0934189.1"/>
    </source>
</evidence>
<sequence>MAIPKLKVTKRGARELSGPGEVIITKVGFGHNYENDMERASISGVTSIASFQPTVTQEGDYQIIDVTFDNENTGKAQYSNTFIKTIAIIAKKGASGEEFILYGGSDLQGVHVQPNSLGTPHQLLQFVFKVKLSGDANITVQASELPGLATADSVNRVSETLGKLKSGTSIEQALDLPGLKVLLGSTGKQRAPQDLDTLGTPGIYWYEQSHNTSSKGIASGYGFILVFSNMVGNPGQAGNFTWQVFYGTNGRIWVRTRVNTGAWSVQPVASGEYLTNTLKRLGLDEWGFGFNTATCSSGTNFGTFLGSSAVPIGFNIVKDNNVPAKTVYVWKQSNTIASCFAMTDNGSFLTATLNSGRLSEWRDLSQPIAPLVSTGQFATYLRSSAVPVGSVPVKDSTTGAFGTVTKIDNNNIFFTGAMRKQGRTYQVAFAIVDGIVPSAFTEWQLT</sequence>